<dbReference type="PANTHER" id="PTHR24126">
    <property type="entry name" value="ANKYRIN REPEAT, PH AND SEC7 DOMAIN CONTAINING PROTEIN SECG-RELATED"/>
    <property type="match status" value="1"/>
</dbReference>
<accession>A0ABR3GGU5</accession>
<feature type="transmembrane region" description="Helical" evidence="4">
    <location>
        <begin position="118"/>
        <end position="139"/>
    </location>
</feature>
<evidence type="ECO:0000313" key="5">
    <source>
        <dbReference type="EMBL" id="KAL0635164.1"/>
    </source>
</evidence>
<sequence>MSAISANVLNRRSTNKVNSGGAFPTLYHRINQPRPPSKQSNLFDHSPSVTVAGSAFPGLSRFFGPFLVAAHLPFVKAGGIGEELSNNIIADLAPFIALFGEQVTKQFMSQSMGITDNIIFATAPLGIITAIVGAIRVGGSKPLTAIIGRARESRSAVEIELMSSTSVEVGELWDGKGVVRAIGAAPIIELIYLTPKEWKYQTIDPETQKIWTEGDFGIYDFGSAKSSILERESSNGNDDLRNHSSETALLGAREAPNLSLNLGGNAIHDIELFAVAACGVMLQLAVFVYAVLTYVMSPWNLTFQKAGYQAAIYTPLMICGTAALVIGMYLCSHIIERSTVEESWTVKKMTKAQAQIRVAWLQQGGEVNGQAFDSYALFPAISTQASSGPMALDPQVMRFLSSVYTVLVIYYTRVYRPVKSVAQSLLEIVVMICLCLPVLLWPLLSRCKSGCLSLLPSGYGSGIRSLRPSGFGWRLKGLWPSRCESWSKSLFRRFETLVRKMKAVQHSRRLPHHPQLSIRTSRQAQTRNQHTIVAIAVMVSVCGFVAQLLGLRGLHWSVTVAQLVATCVMTVLRASIRRNLLHKPKAKRLDLGYELDWMARDGMKSCAHWSVVTWGFDTQPGIEQPAGTIAEATLSARRRLGALSMWPSKWQNTINSTVEAIEESMNFMFSSPDIEISSDNWSTRHHFEWKIVVEVGLHRVGTEGSNKTHLEEISLTLKRTKLLDGPWGPWRAVKSEIEAVLGLWMLHFKNLESDHHISAMASQWQGDEDGLLRGKPILRILGPHDGLERMSYENWIGRQTNYMKVEDIKNFTQGDTKTCDIVIAGCSESLNDGVPVLGVITTTILERISGQIMYSQFMLNVTKHITIRGKVNLRQGDRGVKTSFGLSCAGLTGLVEIVERAGLANTEEAYMSIVPVVSRFRKLPIGPKETQTLFSDIVKATNEHISNGELEKAEWCRLWLLHVAELAADVYTDRKDWRLAGEVHLHLRRESEHLLYRTNHIDYVNQRIPTFCEHVFASIDVGVDRTTSDVLELVGTCMTKIFGEISKTALTSWKSSAEGDYRPEADKETQLRQAVTEGNGFLVGVLLDGGADIEACDIDNRAPLALACISGHGAIVRQLIKRHADINAKDYHQQTPLHLACRKGHTLIVQILLLSSAIKINARDKMGMSSLDLAVRQNVGAVVSQLLFYGAEDLDGEARKRSHVAVNGSEAGVQEMLDKALDLNLADPEYGRTALHWAAWNASNTALELLLENQAN</sequence>
<dbReference type="Pfam" id="PF00023">
    <property type="entry name" value="Ank"/>
    <property type="match status" value="1"/>
</dbReference>
<feature type="transmembrane region" description="Helical" evidence="4">
    <location>
        <begin position="312"/>
        <end position="331"/>
    </location>
</feature>
<gene>
    <name evidence="5" type="ORF">Q9L58_005889</name>
</gene>
<keyword evidence="4" id="KW-1133">Transmembrane helix</keyword>
<proteinExistence type="predicted"/>
<feature type="transmembrane region" description="Helical" evidence="4">
    <location>
        <begin position="425"/>
        <end position="444"/>
    </location>
</feature>
<evidence type="ECO:0000256" key="2">
    <source>
        <dbReference type="ARBA" id="ARBA00023043"/>
    </source>
</evidence>
<keyword evidence="6" id="KW-1185">Reference proteome</keyword>
<organism evidence="5 6">
    <name type="scientific">Discina gigas</name>
    <dbReference type="NCBI Taxonomy" id="1032678"/>
    <lineage>
        <taxon>Eukaryota</taxon>
        <taxon>Fungi</taxon>
        <taxon>Dikarya</taxon>
        <taxon>Ascomycota</taxon>
        <taxon>Pezizomycotina</taxon>
        <taxon>Pezizomycetes</taxon>
        <taxon>Pezizales</taxon>
        <taxon>Discinaceae</taxon>
        <taxon>Discina</taxon>
    </lineage>
</organism>
<protein>
    <submittedName>
        <fullName evidence="5">Uncharacterized protein</fullName>
    </submittedName>
</protein>
<feature type="transmembrane region" description="Helical" evidence="4">
    <location>
        <begin position="272"/>
        <end position="292"/>
    </location>
</feature>
<evidence type="ECO:0000256" key="1">
    <source>
        <dbReference type="ARBA" id="ARBA00022737"/>
    </source>
</evidence>
<dbReference type="Gene3D" id="1.25.40.20">
    <property type="entry name" value="Ankyrin repeat-containing domain"/>
    <property type="match status" value="3"/>
</dbReference>
<dbReference type="PROSITE" id="PS50088">
    <property type="entry name" value="ANK_REPEAT"/>
    <property type="match status" value="4"/>
</dbReference>
<dbReference type="InterPro" id="IPR036770">
    <property type="entry name" value="Ankyrin_rpt-contain_sf"/>
</dbReference>
<feature type="repeat" description="ANK" evidence="3">
    <location>
        <begin position="1230"/>
        <end position="1256"/>
    </location>
</feature>
<name>A0ABR3GGU5_9PEZI</name>
<keyword evidence="1" id="KW-0677">Repeat</keyword>
<comment type="caution">
    <text evidence="5">The sequence shown here is derived from an EMBL/GenBank/DDBJ whole genome shotgun (WGS) entry which is preliminary data.</text>
</comment>
<keyword evidence="2 3" id="KW-0040">ANK repeat</keyword>
<evidence type="ECO:0000313" key="6">
    <source>
        <dbReference type="Proteomes" id="UP001447188"/>
    </source>
</evidence>
<dbReference type="Proteomes" id="UP001447188">
    <property type="component" value="Unassembled WGS sequence"/>
</dbReference>
<feature type="repeat" description="ANK" evidence="3">
    <location>
        <begin position="1066"/>
        <end position="1098"/>
    </location>
</feature>
<reference evidence="5 6" key="1">
    <citation type="submission" date="2024-02" db="EMBL/GenBank/DDBJ databases">
        <title>Discinaceae phylogenomics.</title>
        <authorList>
            <person name="Dirks A.C."/>
            <person name="James T.Y."/>
        </authorList>
    </citation>
    <scope>NUCLEOTIDE SEQUENCE [LARGE SCALE GENOMIC DNA]</scope>
    <source>
        <strain evidence="5 6">ACD0624</strain>
    </source>
</reference>
<dbReference type="InterPro" id="IPR002110">
    <property type="entry name" value="Ankyrin_rpt"/>
</dbReference>
<feature type="transmembrane region" description="Helical" evidence="4">
    <location>
        <begin position="531"/>
        <end position="550"/>
    </location>
</feature>
<dbReference type="PROSITE" id="PS50297">
    <property type="entry name" value="ANK_REP_REGION"/>
    <property type="match status" value="3"/>
</dbReference>
<feature type="repeat" description="ANK" evidence="3">
    <location>
        <begin position="1132"/>
        <end position="1165"/>
    </location>
</feature>
<keyword evidence="4" id="KW-0812">Transmembrane</keyword>
<evidence type="ECO:0000256" key="4">
    <source>
        <dbReference type="SAM" id="Phobius"/>
    </source>
</evidence>
<dbReference type="EMBL" id="JBBBZM010000076">
    <property type="protein sequence ID" value="KAL0635164.1"/>
    <property type="molecule type" value="Genomic_DNA"/>
</dbReference>
<dbReference type="SMART" id="SM00248">
    <property type="entry name" value="ANK"/>
    <property type="match status" value="5"/>
</dbReference>
<dbReference type="Pfam" id="PF12796">
    <property type="entry name" value="Ank_2"/>
    <property type="match status" value="1"/>
</dbReference>
<feature type="repeat" description="ANK" evidence="3">
    <location>
        <begin position="1099"/>
        <end position="1131"/>
    </location>
</feature>
<keyword evidence="4" id="KW-0472">Membrane</keyword>
<dbReference type="SUPFAM" id="SSF48403">
    <property type="entry name" value="Ankyrin repeat"/>
    <property type="match status" value="1"/>
</dbReference>
<evidence type="ECO:0000256" key="3">
    <source>
        <dbReference type="PROSITE-ProRule" id="PRU00023"/>
    </source>
</evidence>
<feature type="transmembrane region" description="Helical" evidence="4">
    <location>
        <begin position="396"/>
        <end position="413"/>
    </location>
</feature>